<keyword evidence="5" id="KW-0378">Hydrolase</keyword>
<evidence type="ECO:0000256" key="1">
    <source>
        <dbReference type="ARBA" id="ARBA00004613"/>
    </source>
</evidence>
<protein>
    <recommendedName>
        <fullName evidence="10">Peptidase S1 domain-containing protein</fullName>
    </recommendedName>
</protein>
<keyword evidence="3" id="KW-0645">Protease</keyword>
<evidence type="ECO:0000256" key="8">
    <source>
        <dbReference type="ARBA" id="ARBA00023157"/>
    </source>
</evidence>
<proteinExistence type="predicted"/>
<dbReference type="InterPro" id="IPR001254">
    <property type="entry name" value="Trypsin_dom"/>
</dbReference>
<comment type="caution">
    <text evidence="11">The sequence shown here is derived from an EMBL/GenBank/DDBJ whole genome shotgun (WGS) entry which is preliminary data.</text>
</comment>
<keyword evidence="7" id="KW-0865">Zymogen</keyword>
<dbReference type="PANTHER" id="PTHR24260">
    <property type="match status" value="1"/>
</dbReference>
<evidence type="ECO:0000256" key="6">
    <source>
        <dbReference type="ARBA" id="ARBA00022825"/>
    </source>
</evidence>
<accession>A0AAU9UK96</accession>
<name>A0AAU9UK96_EUPED</name>
<keyword evidence="6" id="KW-0720">Serine protease</keyword>
<dbReference type="Gene3D" id="2.40.10.10">
    <property type="entry name" value="Trypsin-like serine proteases"/>
    <property type="match status" value="2"/>
</dbReference>
<keyword evidence="2" id="KW-0964">Secreted</keyword>
<evidence type="ECO:0000256" key="9">
    <source>
        <dbReference type="SAM" id="SignalP"/>
    </source>
</evidence>
<feature type="chain" id="PRO_5043460044" description="Peptidase S1 domain-containing protein" evidence="9">
    <location>
        <begin position="18"/>
        <end position="437"/>
    </location>
</feature>
<keyword evidence="12" id="KW-1185">Reference proteome</keyword>
<dbReference type="Proteomes" id="UP001153954">
    <property type="component" value="Unassembled WGS sequence"/>
</dbReference>
<reference evidence="11" key="1">
    <citation type="submission" date="2022-03" db="EMBL/GenBank/DDBJ databases">
        <authorList>
            <person name="Tunstrom K."/>
        </authorList>
    </citation>
    <scope>NUCLEOTIDE SEQUENCE</scope>
</reference>
<dbReference type="InterPro" id="IPR009003">
    <property type="entry name" value="Peptidase_S1_PA"/>
</dbReference>
<dbReference type="Pfam" id="PF00089">
    <property type="entry name" value="Trypsin"/>
    <property type="match status" value="1"/>
</dbReference>
<dbReference type="InterPro" id="IPR001314">
    <property type="entry name" value="Peptidase_S1A"/>
</dbReference>
<evidence type="ECO:0000256" key="2">
    <source>
        <dbReference type="ARBA" id="ARBA00022525"/>
    </source>
</evidence>
<gene>
    <name evidence="11" type="ORF">EEDITHA_LOCUS13585</name>
</gene>
<dbReference type="PANTHER" id="PTHR24260:SF136">
    <property type="entry name" value="GH08193P-RELATED"/>
    <property type="match status" value="1"/>
</dbReference>
<organism evidence="11 12">
    <name type="scientific">Euphydryas editha</name>
    <name type="common">Edith's checkerspot</name>
    <dbReference type="NCBI Taxonomy" id="104508"/>
    <lineage>
        <taxon>Eukaryota</taxon>
        <taxon>Metazoa</taxon>
        <taxon>Ecdysozoa</taxon>
        <taxon>Arthropoda</taxon>
        <taxon>Hexapoda</taxon>
        <taxon>Insecta</taxon>
        <taxon>Pterygota</taxon>
        <taxon>Neoptera</taxon>
        <taxon>Endopterygota</taxon>
        <taxon>Lepidoptera</taxon>
        <taxon>Glossata</taxon>
        <taxon>Ditrysia</taxon>
        <taxon>Papilionoidea</taxon>
        <taxon>Nymphalidae</taxon>
        <taxon>Nymphalinae</taxon>
        <taxon>Euphydryas</taxon>
    </lineage>
</organism>
<evidence type="ECO:0000313" key="12">
    <source>
        <dbReference type="Proteomes" id="UP001153954"/>
    </source>
</evidence>
<comment type="subcellular location">
    <subcellularLocation>
        <location evidence="1">Secreted</location>
    </subcellularLocation>
</comment>
<evidence type="ECO:0000256" key="7">
    <source>
        <dbReference type="ARBA" id="ARBA00023145"/>
    </source>
</evidence>
<dbReference type="SUPFAM" id="SSF50494">
    <property type="entry name" value="Trypsin-like serine proteases"/>
    <property type="match status" value="1"/>
</dbReference>
<dbReference type="CDD" id="cd00190">
    <property type="entry name" value="Tryp_SPc"/>
    <property type="match status" value="1"/>
</dbReference>
<evidence type="ECO:0000256" key="3">
    <source>
        <dbReference type="ARBA" id="ARBA00022670"/>
    </source>
</evidence>
<dbReference type="AlphaFoldDB" id="A0AAU9UK96"/>
<dbReference type="SMART" id="SM00020">
    <property type="entry name" value="Tryp_SPc"/>
    <property type="match status" value="1"/>
</dbReference>
<evidence type="ECO:0000259" key="10">
    <source>
        <dbReference type="PROSITE" id="PS50240"/>
    </source>
</evidence>
<evidence type="ECO:0000256" key="5">
    <source>
        <dbReference type="ARBA" id="ARBA00022801"/>
    </source>
</evidence>
<dbReference type="GO" id="GO:0005576">
    <property type="term" value="C:extracellular region"/>
    <property type="evidence" value="ECO:0007669"/>
    <property type="project" value="UniProtKB-SubCell"/>
</dbReference>
<evidence type="ECO:0000256" key="4">
    <source>
        <dbReference type="ARBA" id="ARBA00022729"/>
    </source>
</evidence>
<dbReference type="InterPro" id="IPR043504">
    <property type="entry name" value="Peptidase_S1_PA_chymotrypsin"/>
</dbReference>
<feature type="domain" description="Peptidase S1" evidence="10">
    <location>
        <begin position="155"/>
        <end position="433"/>
    </location>
</feature>
<evidence type="ECO:0000313" key="11">
    <source>
        <dbReference type="EMBL" id="CAH2098477.1"/>
    </source>
</evidence>
<feature type="signal peptide" evidence="9">
    <location>
        <begin position="1"/>
        <end position="17"/>
    </location>
</feature>
<dbReference type="InterPro" id="IPR018114">
    <property type="entry name" value="TRYPSIN_HIS"/>
</dbReference>
<keyword evidence="4 9" id="KW-0732">Signal</keyword>
<sequence length="437" mass="49966">MKLSVSILISLIYSVTSEIPDWTPIGSPLITAYPCGRKDIVTWFDPSLPAREKNKYYVYIHKIIPLNSRLRVVFDTDVIVTMNVRTDVKKYVRVQFDKGEHFLYRFFQEFKGFGFIVKGAVPGVIPYFKSIAINNEELCYRPYVDYLESYVAETLTSGPQENCGVRKVRLRKNFPYPHAARPGEWPWHTAIYRFDDDVSKYICGGTLISKTFILTAAHCASLRGVPLSPEVLTVFLGRYKLKRRSIGAQKKEVQRIILHERFEFRYLYSDIALLKLKSEAVFTKYVQPACLWYSKAIDKLPNDTIIGTVVGWGLNSTDVLTYRLKHVKMPMVSETTCVLSNSLYEDIIIDDTKFCAGFRNGTSACNGDSGSGFQIFVPDKVQNSTKAISGAWYVRGIVSLTVSKPDRPVCDPTQYVVFTDIETYRVWIDAYIQNEDY</sequence>
<keyword evidence="8" id="KW-1015">Disulfide bond</keyword>
<dbReference type="PROSITE" id="PS00134">
    <property type="entry name" value="TRYPSIN_HIS"/>
    <property type="match status" value="1"/>
</dbReference>
<dbReference type="PROSITE" id="PS50240">
    <property type="entry name" value="TRYPSIN_DOM"/>
    <property type="match status" value="1"/>
</dbReference>
<dbReference type="EMBL" id="CAKOGL010000019">
    <property type="protein sequence ID" value="CAH2098477.1"/>
    <property type="molecule type" value="Genomic_DNA"/>
</dbReference>
<dbReference type="FunFam" id="2.40.10.10:FF:000146">
    <property type="entry name" value="Serine protease 53"/>
    <property type="match status" value="1"/>
</dbReference>
<dbReference type="GO" id="GO:0004252">
    <property type="term" value="F:serine-type endopeptidase activity"/>
    <property type="evidence" value="ECO:0007669"/>
    <property type="project" value="InterPro"/>
</dbReference>
<dbReference type="PRINTS" id="PR00722">
    <property type="entry name" value="CHYMOTRYPSIN"/>
</dbReference>
<dbReference type="GO" id="GO:0006508">
    <property type="term" value="P:proteolysis"/>
    <property type="evidence" value="ECO:0007669"/>
    <property type="project" value="UniProtKB-KW"/>
</dbReference>
<dbReference type="InterPro" id="IPR051333">
    <property type="entry name" value="CLIP_Serine_Protease"/>
</dbReference>